<keyword evidence="1" id="KW-0813">Transport</keyword>
<gene>
    <name evidence="5" type="ORF">J2S39_000156</name>
</gene>
<dbReference type="RefSeq" id="WP_290197305.1">
    <property type="nucleotide sequence ID" value="NZ_CP047654.1"/>
</dbReference>
<dbReference type="InterPro" id="IPR017911">
    <property type="entry name" value="MacB-like_ATP-bd"/>
</dbReference>
<organism evidence="5 6">
    <name type="scientific">Corynebacterium guangdongense</name>
    <dbReference type="NCBI Taxonomy" id="1783348"/>
    <lineage>
        <taxon>Bacteria</taxon>
        <taxon>Bacillati</taxon>
        <taxon>Actinomycetota</taxon>
        <taxon>Actinomycetes</taxon>
        <taxon>Mycobacteriales</taxon>
        <taxon>Corynebacteriaceae</taxon>
        <taxon>Corynebacterium</taxon>
    </lineage>
</organism>
<dbReference type="InterPro" id="IPR017871">
    <property type="entry name" value="ABC_transporter-like_CS"/>
</dbReference>
<dbReference type="SUPFAM" id="SSF52540">
    <property type="entry name" value="P-loop containing nucleoside triphosphate hydrolases"/>
    <property type="match status" value="1"/>
</dbReference>
<dbReference type="Pfam" id="PF00005">
    <property type="entry name" value="ABC_tran"/>
    <property type="match status" value="1"/>
</dbReference>
<dbReference type="PROSITE" id="PS00211">
    <property type="entry name" value="ABC_TRANSPORTER_1"/>
    <property type="match status" value="1"/>
</dbReference>
<reference evidence="5" key="1">
    <citation type="submission" date="2023-07" db="EMBL/GenBank/DDBJ databases">
        <title>Sequencing the genomes of 1000 actinobacteria strains.</title>
        <authorList>
            <person name="Klenk H.-P."/>
        </authorList>
    </citation>
    <scope>NUCLEOTIDE SEQUENCE</scope>
    <source>
        <strain evidence="5">DSM 107476</strain>
    </source>
</reference>
<dbReference type="PROSITE" id="PS50893">
    <property type="entry name" value="ABC_TRANSPORTER_2"/>
    <property type="match status" value="1"/>
</dbReference>
<dbReference type="GO" id="GO:0005524">
    <property type="term" value="F:ATP binding"/>
    <property type="evidence" value="ECO:0007669"/>
    <property type="project" value="UniProtKB-KW"/>
</dbReference>
<keyword evidence="6" id="KW-1185">Reference proteome</keyword>
<dbReference type="PANTHER" id="PTHR24220:SF685">
    <property type="entry name" value="ABC TRANSPORTER RELATED"/>
    <property type="match status" value="1"/>
</dbReference>
<feature type="domain" description="ABC transporter" evidence="4">
    <location>
        <begin position="6"/>
        <end position="224"/>
    </location>
</feature>
<dbReference type="SMART" id="SM00382">
    <property type="entry name" value="AAA"/>
    <property type="match status" value="1"/>
</dbReference>
<proteinExistence type="predicted"/>
<dbReference type="Gene3D" id="3.40.50.300">
    <property type="entry name" value="P-loop containing nucleotide triphosphate hydrolases"/>
    <property type="match status" value="1"/>
</dbReference>
<dbReference type="EMBL" id="JAVDXZ010000001">
    <property type="protein sequence ID" value="MDR7328480.1"/>
    <property type="molecule type" value="Genomic_DNA"/>
</dbReference>
<sequence>MSTPALILDHVRVSYGDGDSVVHALDNVSLSVSPGEFIAVVGPSGSGKSTLLAVAGALTTPDDGAVTIAGEDVANATDRDLARIRREHVGFVFQSSGNLPSALRARDQLELAARVHGRRGRRGNEELLDAVGMAHRANHRPATLSGGERQRIGIARALVADPDILLVDEPTAALDRQRSHEIVRLLAEECHGHNVAGVMVTHDLEVIEHCDRVFEMVDGTLTATR</sequence>
<dbReference type="PANTHER" id="PTHR24220">
    <property type="entry name" value="IMPORT ATP-BINDING PROTEIN"/>
    <property type="match status" value="1"/>
</dbReference>
<evidence type="ECO:0000313" key="6">
    <source>
        <dbReference type="Proteomes" id="UP001180840"/>
    </source>
</evidence>
<dbReference type="InterPro" id="IPR003593">
    <property type="entry name" value="AAA+_ATPase"/>
</dbReference>
<dbReference type="InterPro" id="IPR003439">
    <property type="entry name" value="ABC_transporter-like_ATP-bd"/>
</dbReference>
<dbReference type="CDD" id="cd03255">
    <property type="entry name" value="ABC_MJ0796_LolCDE_FtsE"/>
    <property type="match status" value="1"/>
</dbReference>
<evidence type="ECO:0000313" key="5">
    <source>
        <dbReference type="EMBL" id="MDR7328480.1"/>
    </source>
</evidence>
<keyword evidence="3 5" id="KW-0067">ATP-binding</keyword>
<keyword evidence="2" id="KW-0547">Nucleotide-binding</keyword>
<comment type="caution">
    <text evidence="5">The sequence shown here is derived from an EMBL/GenBank/DDBJ whole genome shotgun (WGS) entry which is preliminary data.</text>
</comment>
<accession>A0ABU1ZUE3</accession>
<dbReference type="InterPro" id="IPR027417">
    <property type="entry name" value="P-loop_NTPase"/>
</dbReference>
<name>A0ABU1ZUE3_9CORY</name>
<evidence type="ECO:0000256" key="1">
    <source>
        <dbReference type="ARBA" id="ARBA00022448"/>
    </source>
</evidence>
<protein>
    <submittedName>
        <fullName evidence="5">ABC transport system ATP-binding protein</fullName>
    </submittedName>
</protein>
<dbReference type="InterPro" id="IPR015854">
    <property type="entry name" value="ABC_transpr_LolD-like"/>
</dbReference>
<dbReference type="Proteomes" id="UP001180840">
    <property type="component" value="Unassembled WGS sequence"/>
</dbReference>
<evidence type="ECO:0000259" key="4">
    <source>
        <dbReference type="PROSITE" id="PS50893"/>
    </source>
</evidence>
<evidence type="ECO:0000256" key="2">
    <source>
        <dbReference type="ARBA" id="ARBA00022741"/>
    </source>
</evidence>
<evidence type="ECO:0000256" key="3">
    <source>
        <dbReference type="ARBA" id="ARBA00022840"/>
    </source>
</evidence>